<dbReference type="NCBIfam" id="TIGR01562">
    <property type="entry name" value="FdhE"/>
    <property type="match status" value="1"/>
</dbReference>
<dbReference type="Pfam" id="PF04216">
    <property type="entry name" value="FdhE_N"/>
    <property type="match status" value="1"/>
</dbReference>
<dbReference type="Proteomes" id="UP000190092">
    <property type="component" value="Unassembled WGS sequence"/>
</dbReference>
<dbReference type="InterPro" id="IPR056797">
    <property type="entry name" value="FdhE_central"/>
</dbReference>
<dbReference type="PANTHER" id="PTHR37689:SF1">
    <property type="entry name" value="PROTEIN FDHE"/>
    <property type="match status" value="1"/>
</dbReference>
<evidence type="ECO:0000259" key="3">
    <source>
        <dbReference type="Pfam" id="PF04216"/>
    </source>
</evidence>
<feature type="domain" description="FdhE central" evidence="4">
    <location>
        <begin position="201"/>
        <end position="239"/>
    </location>
</feature>
<dbReference type="Pfam" id="PF24860">
    <property type="entry name" value="FdhE_C"/>
    <property type="match status" value="1"/>
</dbReference>
<dbReference type="SUPFAM" id="SSF144020">
    <property type="entry name" value="FdhE-like"/>
    <property type="match status" value="1"/>
</dbReference>
<evidence type="ECO:0000313" key="7">
    <source>
        <dbReference type="Proteomes" id="UP000190092"/>
    </source>
</evidence>
<dbReference type="Gene3D" id="3.90.1670.10">
    <property type="entry name" value="FdhE-like domain"/>
    <property type="match status" value="1"/>
</dbReference>
<evidence type="ECO:0000259" key="4">
    <source>
        <dbReference type="Pfam" id="PF24859"/>
    </source>
</evidence>
<keyword evidence="7" id="KW-1185">Reference proteome</keyword>
<name>A0A1T4PMX4_9HYPH</name>
<dbReference type="AlphaFoldDB" id="A0A1T4PMX4"/>
<dbReference type="GO" id="GO:0051604">
    <property type="term" value="P:protein maturation"/>
    <property type="evidence" value="ECO:0007669"/>
    <property type="project" value="TreeGrafter"/>
</dbReference>
<accession>A0A1T4PMX4</accession>
<dbReference type="EMBL" id="FUWJ01000002">
    <property type="protein sequence ID" value="SJZ92900.1"/>
    <property type="molecule type" value="Genomic_DNA"/>
</dbReference>
<dbReference type="CDD" id="cd16341">
    <property type="entry name" value="FdhE"/>
    <property type="match status" value="1"/>
</dbReference>
<feature type="domain" description="FdhE C-terminal" evidence="5">
    <location>
        <begin position="240"/>
        <end position="312"/>
    </location>
</feature>
<dbReference type="Pfam" id="PF24859">
    <property type="entry name" value="FdhE_central"/>
    <property type="match status" value="1"/>
</dbReference>
<evidence type="ECO:0000259" key="5">
    <source>
        <dbReference type="Pfam" id="PF24860"/>
    </source>
</evidence>
<dbReference type="InterPro" id="IPR056774">
    <property type="entry name" value="FdhE_N"/>
</dbReference>
<keyword evidence="1" id="KW-0963">Cytoplasm</keyword>
<evidence type="ECO:0000256" key="1">
    <source>
        <dbReference type="ARBA" id="ARBA00022490"/>
    </source>
</evidence>
<organism evidence="6 7">
    <name type="scientific">Enhydrobacter aerosaccus</name>
    <dbReference type="NCBI Taxonomy" id="225324"/>
    <lineage>
        <taxon>Bacteria</taxon>
        <taxon>Pseudomonadati</taxon>
        <taxon>Pseudomonadota</taxon>
        <taxon>Alphaproteobacteria</taxon>
        <taxon>Hyphomicrobiales</taxon>
        <taxon>Enhydrobacter</taxon>
    </lineage>
</organism>
<reference evidence="7" key="1">
    <citation type="submission" date="2017-02" db="EMBL/GenBank/DDBJ databases">
        <authorList>
            <person name="Varghese N."/>
            <person name="Submissions S."/>
        </authorList>
    </citation>
    <scope>NUCLEOTIDE SEQUENCE [LARGE SCALE GENOMIC DNA]</scope>
    <source>
        <strain evidence="7">ATCC 27094</strain>
    </source>
</reference>
<dbReference type="GO" id="GO:0005829">
    <property type="term" value="C:cytosol"/>
    <property type="evidence" value="ECO:0007669"/>
    <property type="project" value="TreeGrafter"/>
</dbReference>
<gene>
    <name evidence="6" type="ORF">SAMN02745126_02919</name>
</gene>
<dbReference type="InterPro" id="IPR056796">
    <property type="entry name" value="FdhE_C"/>
</dbReference>
<feature type="domain" description="FdhE N-terminal" evidence="3">
    <location>
        <begin position="34"/>
        <end position="193"/>
    </location>
</feature>
<dbReference type="PANTHER" id="PTHR37689">
    <property type="entry name" value="PROTEIN FDHE"/>
    <property type="match status" value="1"/>
</dbReference>
<dbReference type="RefSeq" id="WP_170920940.1">
    <property type="nucleotide sequence ID" value="NZ_FUWJ01000002.1"/>
</dbReference>
<evidence type="ECO:0000313" key="6">
    <source>
        <dbReference type="EMBL" id="SJZ92900.1"/>
    </source>
</evidence>
<dbReference type="GO" id="GO:0008199">
    <property type="term" value="F:ferric iron binding"/>
    <property type="evidence" value="ECO:0007669"/>
    <property type="project" value="TreeGrafter"/>
</dbReference>
<dbReference type="InterPro" id="IPR006452">
    <property type="entry name" value="Formate_DH_accessory"/>
</dbReference>
<dbReference type="STRING" id="225324.SAMN02745126_02919"/>
<dbReference type="InterPro" id="IPR024064">
    <property type="entry name" value="FdhE-like_sf"/>
</dbReference>
<evidence type="ECO:0000256" key="2">
    <source>
        <dbReference type="SAM" id="MobiDB-lite"/>
    </source>
</evidence>
<proteinExistence type="predicted"/>
<dbReference type="PIRSF" id="PIRSF018296">
    <property type="entry name" value="Format_dh_formtn"/>
    <property type="match status" value="1"/>
</dbReference>
<sequence length="323" mass="34259">MVPAGSREALSERSTFPSTGFGEGTLGDVADSEAIRLPDLAVVFSRRAERLSALAPGHELEAFLRLMAALATAQQASLSGLPPGTLPASSEVAAMRRSGRSPLDPVSAGRDATWRAALDRIIETIDRSVLPEPARATVASLAQTPPAVLEAMADRFLSGEVERKDAAAVTFVAAALQVAWTRMAALLDKADLASDAPETGTCPVCASPSVAGIVSPGGTKFGHRHLHCSLCATAWRYVRVRCIHCGSTDKVSFRQFAGASFVRAECCEKCHGYSKVFYLDHAKPVEPFADDLASLGLDMLVGEEGFSRAPNPFVIGMMERSQE</sequence>
<protein>
    <submittedName>
        <fullName evidence="6">FdhE protein</fullName>
    </submittedName>
</protein>
<feature type="region of interest" description="Disordered" evidence="2">
    <location>
        <begin position="1"/>
        <end position="23"/>
    </location>
</feature>